<sequence length="87" mass="9719">MAKGAVFFRSTSTHTNSSAVEQDIGLQGISPISPSKPNNCFLQKCRSDFNTEKYLFILISRTVALSFRAHPTETESTVDLRNIFFVC</sequence>
<evidence type="ECO:0000313" key="2">
    <source>
        <dbReference type="Proteomes" id="UP001234178"/>
    </source>
</evidence>
<gene>
    <name evidence="1" type="ORF">OUZ56_031898</name>
</gene>
<comment type="caution">
    <text evidence="1">The sequence shown here is derived from an EMBL/GenBank/DDBJ whole genome shotgun (WGS) entry which is preliminary data.</text>
</comment>
<name>A0ABQ9ZVJ3_9CRUS</name>
<accession>A0ABQ9ZVJ3</accession>
<evidence type="ECO:0000313" key="1">
    <source>
        <dbReference type="EMBL" id="KAK4016938.1"/>
    </source>
</evidence>
<organism evidence="1 2">
    <name type="scientific">Daphnia magna</name>
    <dbReference type="NCBI Taxonomy" id="35525"/>
    <lineage>
        <taxon>Eukaryota</taxon>
        <taxon>Metazoa</taxon>
        <taxon>Ecdysozoa</taxon>
        <taxon>Arthropoda</taxon>
        <taxon>Crustacea</taxon>
        <taxon>Branchiopoda</taxon>
        <taxon>Diplostraca</taxon>
        <taxon>Cladocera</taxon>
        <taxon>Anomopoda</taxon>
        <taxon>Daphniidae</taxon>
        <taxon>Daphnia</taxon>
    </lineage>
</organism>
<reference evidence="1 2" key="1">
    <citation type="journal article" date="2023" name="Nucleic Acids Res.">
        <title>The hologenome of Daphnia magna reveals possible DNA methylation and microbiome-mediated evolution of the host genome.</title>
        <authorList>
            <person name="Chaturvedi A."/>
            <person name="Li X."/>
            <person name="Dhandapani V."/>
            <person name="Marshall H."/>
            <person name="Kissane S."/>
            <person name="Cuenca-Cambronero M."/>
            <person name="Asole G."/>
            <person name="Calvet F."/>
            <person name="Ruiz-Romero M."/>
            <person name="Marangio P."/>
            <person name="Guigo R."/>
            <person name="Rago D."/>
            <person name="Mirbahai L."/>
            <person name="Eastwood N."/>
            <person name="Colbourne J.K."/>
            <person name="Zhou J."/>
            <person name="Mallon E."/>
            <person name="Orsini L."/>
        </authorList>
    </citation>
    <scope>NUCLEOTIDE SEQUENCE [LARGE SCALE GENOMIC DNA]</scope>
    <source>
        <strain evidence="1">LRV0_1</strain>
    </source>
</reference>
<keyword evidence="2" id="KW-1185">Reference proteome</keyword>
<protein>
    <submittedName>
        <fullName evidence="1">Uncharacterized protein</fullName>
    </submittedName>
</protein>
<dbReference type="Proteomes" id="UP001234178">
    <property type="component" value="Unassembled WGS sequence"/>
</dbReference>
<proteinExistence type="predicted"/>
<dbReference type="EMBL" id="JAOYFB010000005">
    <property type="protein sequence ID" value="KAK4016938.1"/>
    <property type="molecule type" value="Genomic_DNA"/>
</dbReference>